<feature type="domain" description="FAD-binding PCMH-type" evidence="1">
    <location>
        <begin position="17"/>
        <end position="213"/>
    </location>
</feature>
<dbReference type="EMBL" id="ML996690">
    <property type="protein sequence ID" value="KAF2403163.1"/>
    <property type="molecule type" value="Genomic_DNA"/>
</dbReference>
<gene>
    <name evidence="2" type="ORF">EJ06DRAFT_472548</name>
</gene>
<dbReference type="PROSITE" id="PS51387">
    <property type="entry name" value="FAD_PCMH"/>
    <property type="match status" value="1"/>
</dbReference>
<evidence type="ECO:0000313" key="2">
    <source>
        <dbReference type="EMBL" id="KAF2403163.1"/>
    </source>
</evidence>
<dbReference type="InterPro" id="IPR036318">
    <property type="entry name" value="FAD-bd_PCMH-like_sf"/>
</dbReference>
<organism evidence="2 3">
    <name type="scientific">Trichodelitschia bisporula</name>
    <dbReference type="NCBI Taxonomy" id="703511"/>
    <lineage>
        <taxon>Eukaryota</taxon>
        <taxon>Fungi</taxon>
        <taxon>Dikarya</taxon>
        <taxon>Ascomycota</taxon>
        <taxon>Pezizomycotina</taxon>
        <taxon>Dothideomycetes</taxon>
        <taxon>Dothideomycetes incertae sedis</taxon>
        <taxon>Phaeotrichales</taxon>
        <taxon>Phaeotrichaceae</taxon>
        <taxon>Trichodelitschia</taxon>
    </lineage>
</organism>
<dbReference type="GO" id="GO:0071949">
    <property type="term" value="F:FAD binding"/>
    <property type="evidence" value="ECO:0007669"/>
    <property type="project" value="InterPro"/>
</dbReference>
<keyword evidence="3" id="KW-1185">Reference proteome</keyword>
<dbReference type="OrthoDB" id="610608at2759"/>
<dbReference type="InterPro" id="IPR006094">
    <property type="entry name" value="Oxid_FAD_bind_N"/>
</dbReference>
<dbReference type="InterPro" id="IPR016169">
    <property type="entry name" value="FAD-bd_PCMH_sub2"/>
</dbReference>
<dbReference type="GO" id="GO:0005739">
    <property type="term" value="C:mitochondrion"/>
    <property type="evidence" value="ECO:0007669"/>
    <property type="project" value="TreeGrafter"/>
</dbReference>
<proteinExistence type="predicted"/>
<sequence length="555" mass="61188">MVMEVYSSVPFENWGHSVSNTPAYTAVPTTVLGVQNLVRYAGEKGLRVRAAGYRHSWAPVFGQTGQVLVSFVDIETAVTLPDPITIAGDPPAAAKVAELKSIEPGAESGGKKLVRVGAGVTSETLRRWQLANGWVLPVDTVLVEVTMGGITQGLCHGAGRAHKAIADYVRRIEYVDCKGKLQSVDDPRQLLAAAGNFGLFGIVTHVTFELDRMSYALMKPRKIDISLAIPPLDKNDIPPALRPSWFASPDASTRLATATAEFETRALNDYYSEWFWCPYQAKSWVHTWNPTPDSTGVTGYPDEGLTFLEWIQGWIAGVLTGSPFFNALPGYWQAQLLATSEMAILPPTLGESAEPTIKTALPNALHFRRGVQNMRVRNMEFLIPLPPSKDDPSKPDLGVARRAWWDVIKLLYAEPKNPLDPSSPMRLLLEMRIIGDSDLLLAPMQGNTFGTAAIEVLTVPDAVDDNEWQGFLQTVADKWLATGEGLQVRPHLAKEWDGLTFKGVDARTYLRDVAMKEQIAVWKTAAAEIGAVQGWTVDEMRARFSNQLWDELMFK</sequence>
<dbReference type="AlphaFoldDB" id="A0A6G1I4D4"/>
<dbReference type="PANTHER" id="PTHR43762:SF1">
    <property type="entry name" value="D-ARABINONO-1,4-LACTONE OXIDASE"/>
    <property type="match status" value="1"/>
</dbReference>
<dbReference type="PANTHER" id="PTHR43762">
    <property type="entry name" value="L-GULONOLACTONE OXIDASE"/>
    <property type="match status" value="1"/>
</dbReference>
<dbReference type="SUPFAM" id="SSF56176">
    <property type="entry name" value="FAD-binding/transporter-associated domain-like"/>
    <property type="match status" value="1"/>
</dbReference>
<dbReference type="InterPro" id="IPR016167">
    <property type="entry name" value="FAD-bd_PCMH_sub1"/>
</dbReference>
<dbReference type="GO" id="GO:0003885">
    <property type="term" value="F:D-arabinono-1,4-lactone oxidase activity"/>
    <property type="evidence" value="ECO:0007669"/>
    <property type="project" value="TreeGrafter"/>
</dbReference>
<dbReference type="Gene3D" id="3.30.43.10">
    <property type="entry name" value="Uridine Diphospho-n-acetylenolpyruvylglucosamine Reductase, domain 2"/>
    <property type="match status" value="1"/>
</dbReference>
<evidence type="ECO:0000313" key="3">
    <source>
        <dbReference type="Proteomes" id="UP000799640"/>
    </source>
</evidence>
<name>A0A6G1I4D4_9PEZI</name>
<reference evidence="2" key="1">
    <citation type="journal article" date="2020" name="Stud. Mycol.">
        <title>101 Dothideomycetes genomes: a test case for predicting lifestyles and emergence of pathogens.</title>
        <authorList>
            <person name="Haridas S."/>
            <person name="Albert R."/>
            <person name="Binder M."/>
            <person name="Bloem J."/>
            <person name="Labutti K."/>
            <person name="Salamov A."/>
            <person name="Andreopoulos B."/>
            <person name="Baker S."/>
            <person name="Barry K."/>
            <person name="Bills G."/>
            <person name="Bluhm B."/>
            <person name="Cannon C."/>
            <person name="Castanera R."/>
            <person name="Culley D."/>
            <person name="Daum C."/>
            <person name="Ezra D."/>
            <person name="Gonzalez J."/>
            <person name="Henrissat B."/>
            <person name="Kuo A."/>
            <person name="Liang C."/>
            <person name="Lipzen A."/>
            <person name="Lutzoni F."/>
            <person name="Magnuson J."/>
            <person name="Mondo S."/>
            <person name="Nolan M."/>
            <person name="Ohm R."/>
            <person name="Pangilinan J."/>
            <person name="Park H.-J."/>
            <person name="Ramirez L."/>
            <person name="Alfaro M."/>
            <person name="Sun H."/>
            <person name="Tritt A."/>
            <person name="Yoshinaga Y."/>
            <person name="Zwiers L.-H."/>
            <person name="Turgeon B."/>
            <person name="Goodwin S."/>
            <person name="Spatafora J."/>
            <person name="Crous P."/>
            <person name="Grigoriev I."/>
        </authorList>
    </citation>
    <scope>NUCLEOTIDE SEQUENCE</scope>
    <source>
        <strain evidence="2">CBS 262.69</strain>
    </source>
</reference>
<dbReference type="Gene3D" id="3.30.465.10">
    <property type="match status" value="1"/>
</dbReference>
<dbReference type="Pfam" id="PF01565">
    <property type="entry name" value="FAD_binding_4"/>
    <property type="match status" value="1"/>
</dbReference>
<evidence type="ECO:0000259" key="1">
    <source>
        <dbReference type="PROSITE" id="PS51387"/>
    </source>
</evidence>
<dbReference type="InterPro" id="IPR010031">
    <property type="entry name" value="FAD_lactone_oxidase-like"/>
</dbReference>
<dbReference type="Proteomes" id="UP000799640">
    <property type="component" value="Unassembled WGS sequence"/>
</dbReference>
<protein>
    <submittedName>
        <fullName evidence="2">FAD-binding domain-containing protein</fullName>
    </submittedName>
</protein>
<accession>A0A6G1I4D4</accession>
<dbReference type="InterPro" id="IPR016166">
    <property type="entry name" value="FAD-bd_PCMH"/>
</dbReference>